<keyword evidence="2" id="KW-1185">Reference proteome</keyword>
<evidence type="ECO:0000313" key="1">
    <source>
        <dbReference type="EMBL" id="KAJ9049407.1"/>
    </source>
</evidence>
<protein>
    <submittedName>
        <fullName evidence="1">Uncharacterized protein</fullName>
    </submittedName>
</protein>
<gene>
    <name evidence="1" type="ORF">DSO57_1024951</name>
</gene>
<proteinExistence type="predicted"/>
<organism evidence="1 2">
    <name type="scientific">Entomophthora muscae</name>
    <dbReference type="NCBI Taxonomy" id="34485"/>
    <lineage>
        <taxon>Eukaryota</taxon>
        <taxon>Fungi</taxon>
        <taxon>Fungi incertae sedis</taxon>
        <taxon>Zoopagomycota</taxon>
        <taxon>Entomophthoromycotina</taxon>
        <taxon>Entomophthoromycetes</taxon>
        <taxon>Entomophthorales</taxon>
        <taxon>Entomophthoraceae</taxon>
        <taxon>Entomophthora</taxon>
    </lineage>
</organism>
<dbReference type="EMBL" id="QTSX02007237">
    <property type="protein sequence ID" value="KAJ9049407.1"/>
    <property type="molecule type" value="Genomic_DNA"/>
</dbReference>
<comment type="caution">
    <text evidence="1">The sequence shown here is derived from an EMBL/GenBank/DDBJ whole genome shotgun (WGS) entry which is preliminary data.</text>
</comment>
<sequence>MRLPRRDQLLFTLAITSTATTHSDLGPQNLSSASMTDLCYGCDQQVSNPADSPDKHEHPPPTDQLKQPLEQHLVNDIPQKPSMPSTDIATHALANLNSPQQPMAHTYHQPIRSITIKRRDDSIPVNNPETAKDLVVDDQVDYANDESLYLQHDDSEGNSAHVETKNVDSGHVNTFNVNTIVKCQPGFT</sequence>
<name>A0ACC2RH66_9FUNG</name>
<accession>A0ACC2RH66</accession>
<evidence type="ECO:0000313" key="2">
    <source>
        <dbReference type="Proteomes" id="UP001165960"/>
    </source>
</evidence>
<dbReference type="Proteomes" id="UP001165960">
    <property type="component" value="Unassembled WGS sequence"/>
</dbReference>
<reference evidence="1" key="1">
    <citation type="submission" date="2022-04" db="EMBL/GenBank/DDBJ databases">
        <title>Genome of the entomopathogenic fungus Entomophthora muscae.</title>
        <authorList>
            <person name="Elya C."/>
            <person name="Lovett B.R."/>
            <person name="Lee E."/>
            <person name="Macias A.M."/>
            <person name="Hajek A.E."/>
            <person name="De Bivort B.L."/>
            <person name="Kasson M.T."/>
            <person name="De Fine Licht H.H."/>
            <person name="Stajich J.E."/>
        </authorList>
    </citation>
    <scope>NUCLEOTIDE SEQUENCE</scope>
    <source>
        <strain evidence="1">Berkeley</strain>
    </source>
</reference>